<evidence type="ECO:0000313" key="4">
    <source>
        <dbReference type="EMBL" id="TMU55319.1"/>
    </source>
</evidence>
<dbReference type="Gene3D" id="2.40.170.20">
    <property type="entry name" value="TonB-dependent receptor, beta-barrel domain"/>
    <property type="match status" value="1"/>
</dbReference>
<comment type="subcellular location">
    <subcellularLocation>
        <location evidence="1">Cell outer membrane</location>
    </subcellularLocation>
</comment>
<dbReference type="InterPro" id="IPR008969">
    <property type="entry name" value="CarboxyPept-like_regulatory"/>
</dbReference>
<dbReference type="Proteomes" id="UP000751614">
    <property type="component" value="Unassembled WGS sequence"/>
</dbReference>
<keyword evidence="5" id="KW-1185">Reference proteome</keyword>
<reference evidence="4 5" key="1">
    <citation type="submission" date="2019-05" db="EMBL/GenBank/DDBJ databases">
        <title>Flagellimonas sp. AsT0115, sp. nov., isolated from a marine red algae, Asparagopsis taxiformis.</title>
        <authorList>
            <person name="Kim J."/>
            <person name="Jeong S.E."/>
            <person name="Jeon C.O."/>
        </authorList>
    </citation>
    <scope>NUCLEOTIDE SEQUENCE [LARGE SCALE GENOMIC DNA]</scope>
    <source>
        <strain evidence="4 5">AsT0115</strain>
    </source>
</reference>
<name>A0ABY2WKF8_9FLAO</name>
<dbReference type="EMBL" id="VCNI01000002">
    <property type="protein sequence ID" value="TMU55319.1"/>
    <property type="molecule type" value="Genomic_DNA"/>
</dbReference>
<accession>A0ABY2WKF8</accession>
<evidence type="ECO:0000256" key="3">
    <source>
        <dbReference type="ARBA" id="ARBA00023237"/>
    </source>
</evidence>
<proteinExistence type="predicted"/>
<comment type="caution">
    <text evidence="4">The sequence shown here is derived from an EMBL/GenBank/DDBJ whole genome shotgun (WGS) entry which is preliminary data.</text>
</comment>
<gene>
    <name evidence="4" type="ORF">FGG15_14175</name>
</gene>
<evidence type="ECO:0000256" key="1">
    <source>
        <dbReference type="ARBA" id="ARBA00004442"/>
    </source>
</evidence>
<dbReference type="Gene3D" id="2.60.40.1120">
    <property type="entry name" value="Carboxypeptidase-like, regulatory domain"/>
    <property type="match status" value="1"/>
</dbReference>
<organism evidence="4 5">
    <name type="scientific">Flagellimonas algicola</name>
    <dbReference type="NCBI Taxonomy" id="2583815"/>
    <lineage>
        <taxon>Bacteria</taxon>
        <taxon>Pseudomonadati</taxon>
        <taxon>Bacteroidota</taxon>
        <taxon>Flavobacteriia</taxon>
        <taxon>Flavobacteriales</taxon>
        <taxon>Flavobacteriaceae</taxon>
        <taxon>Flagellimonas</taxon>
    </lineage>
</organism>
<keyword evidence="2" id="KW-0472">Membrane</keyword>
<protein>
    <submittedName>
        <fullName evidence="4">Carboxypeptidase regulatory-like domain-containing protein</fullName>
    </submittedName>
</protein>
<dbReference type="RefSeq" id="WP_138837342.1">
    <property type="nucleotide sequence ID" value="NZ_VCNI01000002.1"/>
</dbReference>
<dbReference type="SUPFAM" id="SSF49464">
    <property type="entry name" value="Carboxypeptidase regulatory domain-like"/>
    <property type="match status" value="1"/>
</dbReference>
<evidence type="ECO:0000256" key="2">
    <source>
        <dbReference type="ARBA" id="ARBA00023136"/>
    </source>
</evidence>
<dbReference type="SUPFAM" id="SSF56935">
    <property type="entry name" value="Porins"/>
    <property type="match status" value="1"/>
</dbReference>
<evidence type="ECO:0000313" key="5">
    <source>
        <dbReference type="Proteomes" id="UP000751614"/>
    </source>
</evidence>
<keyword evidence="3" id="KW-0998">Cell outer membrane</keyword>
<sequence>MRTAMFFVLLCYTNLLSGQHSTEISGTIKDGSNQVPVARGSLKVEGFQKEYHTAVDGSFTIALDFEGDFIIHISAPDYLPKTFELFLEGQPVSLGDIFLEKDITLEKNDNLITLTDNELSDDEGLFSGSMGMLQSTRDIFLTRAAFDFGQAFFKIRGYDSQHGEVLINGIPLNKIWDGRPQWNNWGGLNDVIRNQTYTQALEMNPNTFGGILGNTNIDTRPSGFRSGLRVSSSMSNRTYRSRLMATYNSGLLASGWAYSLSASRRWANSGYVDGTLYDAQSLFGTLEYKWNKQNSLVISTIMANNRRGRSAALTDEVFVLMGNRYNPYWGIQNGEIRNSRERRIFEPLFMVNHFLQSNKMNWTTGIMYQSGSTAKDRLAYFNTQNPDPTYYKYVPSFHINGSFGADFVNANLAKEALLDHPQLDWGQMYAVNRNSPDDSASYALSEDVQYEERFMVASNMQLNLGESLELGLGANMEVSGIQNFSRIKDLLGAEFLEDSDSFSLTRNDVFGNPTKTVGDRTGYNFEMNSKRLGGFTQLQIKRKKWNAFVSGALSQGNAQRNGLFQNERYPEYSLGKGDKITLAGLSAKSGMTYFLNGRHWIMINGAKINRAPALQNLFVNPRENNVIVPEVQNETISTIDLGYHVRLPDLKGRISAFYTRFQHTTDVNFFFVDSGLGSDFVQEVITGLDKLHKGLELGLEFKASNELKLSLAGNLGSYVYASDPNIQIYFDTSGNEEDLINKEGNVPLGTAKIKGLKLAQGPQTALSFGVEYRSPKYWWLGTTANYMDQSYANLSTIKRTQSFLLDPDTQEPLLGVSTANVDRLLKQQKLEEIYLLNLVGGKSWLVNKKYISAFLSVNNVFDSVFKTGGYEQSRNGNYQQMLQDNLSGTPSFGTKYWRSYGRTYFLNLAINF</sequence>
<dbReference type="InterPro" id="IPR036942">
    <property type="entry name" value="Beta-barrel_TonB_sf"/>
</dbReference>